<protein>
    <recommendedName>
        <fullName evidence="4">Phosphate-binding protein</fullName>
    </recommendedName>
</protein>
<organism evidence="8 9">
    <name type="scientific">Egibacter rhizosphaerae</name>
    <dbReference type="NCBI Taxonomy" id="1670831"/>
    <lineage>
        <taxon>Bacteria</taxon>
        <taxon>Bacillati</taxon>
        <taxon>Actinomycetota</taxon>
        <taxon>Nitriliruptoria</taxon>
        <taxon>Egibacterales</taxon>
        <taxon>Egibacteraceae</taxon>
        <taxon>Egibacter</taxon>
    </lineage>
</organism>
<evidence type="ECO:0000256" key="6">
    <source>
        <dbReference type="SAM" id="SignalP"/>
    </source>
</evidence>
<dbReference type="SUPFAM" id="SSF53850">
    <property type="entry name" value="Periplasmic binding protein-like II"/>
    <property type="match status" value="1"/>
</dbReference>
<dbReference type="PANTHER" id="PTHR42996:SF1">
    <property type="entry name" value="PHOSPHATE-BINDING PROTEIN PSTS"/>
    <property type="match status" value="1"/>
</dbReference>
<dbReference type="PIRSF" id="PIRSF002756">
    <property type="entry name" value="PstS"/>
    <property type="match status" value="1"/>
</dbReference>
<dbReference type="AlphaFoldDB" id="A0A411YIR4"/>
<keyword evidence="6" id="KW-0732">Signal</keyword>
<feature type="signal peptide" evidence="6">
    <location>
        <begin position="1"/>
        <end position="20"/>
    </location>
</feature>
<name>A0A411YIR4_9ACTN</name>
<comment type="similarity">
    <text evidence="1 4">Belongs to the PstS family.</text>
</comment>
<evidence type="ECO:0000256" key="5">
    <source>
        <dbReference type="SAM" id="MobiDB-lite"/>
    </source>
</evidence>
<dbReference type="GO" id="GO:0035435">
    <property type="term" value="P:phosphate ion transmembrane transport"/>
    <property type="evidence" value="ECO:0007669"/>
    <property type="project" value="InterPro"/>
</dbReference>
<dbReference type="GO" id="GO:0042301">
    <property type="term" value="F:phosphate ion binding"/>
    <property type="evidence" value="ECO:0007669"/>
    <property type="project" value="InterPro"/>
</dbReference>
<dbReference type="NCBIfam" id="TIGR00975">
    <property type="entry name" value="3a0107s03"/>
    <property type="match status" value="1"/>
</dbReference>
<dbReference type="Gene3D" id="3.40.190.10">
    <property type="entry name" value="Periplasmic binding protein-like II"/>
    <property type="match status" value="2"/>
</dbReference>
<proteinExistence type="inferred from homology"/>
<dbReference type="EMBL" id="CP036402">
    <property type="protein sequence ID" value="QBI21158.1"/>
    <property type="molecule type" value="Genomic_DNA"/>
</dbReference>
<keyword evidence="2 4" id="KW-0813">Transport</keyword>
<feature type="domain" description="PBP" evidence="7">
    <location>
        <begin position="73"/>
        <end position="367"/>
    </location>
</feature>
<feature type="chain" id="PRO_5038348246" description="Phosphate-binding protein" evidence="6">
    <location>
        <begin position="21"/>
        <end position="403"/>
    </location>
</feature>
<evidence type="ECO:0000259" key="7">
    <source>
        <dbReference type="Pfam" id="PF12849"/>
    </source>
</evidence>
<dbReference type="PANTHER" id="PTHR42996">
    <property type="entry name" value="PHOSPHATE-BINDING PROTEIN PSTS"/>
    <property type="match status" value="1"/>
</dbReference>
<dbReference type="PROSITE" id="PS51257">
    <property type="entry name" value="PROKAR_LIPOPROTEIN"/>
    <property type="match status" value="1"/>
</dbReference>
<dbReference type="KEGG" id="erz:ER308_17325"/>
<dbReference type="RefSeq" id="WP_131156151.1">
    <property type="nucleotide sequence ID" value="NZ_CP036402.1"/>
</dbReference>
<dbReference type="Proteomes" id="UP000291469">
    <property type="component" value="Chromosome"/>
</dbReference>
<evidence type="ECO:0000256" key="2">
    <source>
        <dbReference type="ARBA" id="ARBA00022448"/>
    </source>
</evidence>
<gene>
    <name evidence="8" type="primary">pstS</name>
    <name evidence="8" type="ORF">ER308_17325</name>
</gene>
<feature type="region of interest" description="Disordered" evidence="5">
    <location>
        <begin position="28"/>
        <end position="56"/>
    </location>
</feature>
<evidence type="ECO:0000256" key="4">
    <source>
        <dbReference type="PIRNR" id="PIRNR002756"/>
    </source>
</evidence>
<evidence type="ECO:0000256" key="1">
    <source>
        <dbReference type="ARBA" id="ARBA00008725"/>
    </source>
</evidence>
<dbReference type="OrthoDB" id="9801510at2"/>
<keyword evidence="3 4" id="KW-0592">Phosphate transport</keyword>
<keyword evidence="9" id="KW-1185">Reference proteome</keyword>
<dbReference type="Pfam" id="PF12849">
    <property type="entry name" value="PBP_like_2"/>
    <property type="match status" value="1"/>
</dbReference>
<reference evidence="8 9" key="1">
    <citation type="submission" date="2019-01" db="EMBL/GenBank/DDBJ databases">
        <title>Egibacter rhizosphaerae EGI 80759T.</title>
        <authorList>
            <person name="Chen D.-D."/>
            <person name="Tian Y."/>
            <person name="Jiao J.-Y."/>
            <person name="Zhang X.-T."/>
            <person name="Zhang Y.-G."/>
            <person name="Zhang Y."/>
            <person name="Xiao M."/>
            <person name="Shu W.-S."/>
            <person name="Li W.-J."/>
        </authorList>
    </citation>
    <scope>NUCLEOTIDE SEQUENCE [LARGE SCALE GENOMIC DNA]</scope>
    <source>
        <strain evidence="8 9">EGI 80759</strain>
    </source>
</reference>
<dbReference type="CDD" id="cd13565">
    <property type="entry name" value="PBP2_PstS"/>
    <property type="match status" value="1"/>
</dbReference>
<dbReference type="InterPro" id="IPR024370">
    <property type="entry name" value="PBP_domain"/>
</dbReference>
<dbReference type="InterPro" id="IPR005673">
    <property type="entry name" value="ABC_phos-bd_PstS"/>
</dbReference>
<evidence type="ECO:0000256" key="3">
    <source>
        <dbReference type="ARBA" id="ARBA00022592"/>
    </source>
</evidence>
<evidence type="ECO:0000313" key="8">
    <source>
        <dbReference type="EMBL" id="QBI21158.1"/>
    </source>
</evidence>
<feature type="compositionally biased region" description="Acidic residues" evidence="5">
    <location>
        <begin position="29"/>
        <end position="56"/>
    </location>
</feature>
<accession>A0A411YIR4</accession>
<evidence type="ECO:0000313" key="9">
    <source>
        <dbReference type="Proteomes" id="UP000291469"/>
    </source>
</evidence>
<dbReference type="GO" id="GO:0043190">
    <property type="term" value="C:ATP-binding cassette (ABC) transporter complex"/>
    <property type="evidence" value="ECO:0007669"/>
    <property type="project" value="InterPro"/>
</dbReference>
<dbReference type="InterPro" id="IPR050962">
    <property type="entry name" value="Phosphate-bind_PstS"/>
</dbReference>
<sequence length="403" mass="42963">MRNVRALLVALGLLTLLVAACEGDPAEVTAEDAGDGGGEDAAADEGDGGGEDAAADDGDELIEEDDQVGIEEDAADLLGAGATFITPVMLEWTRDNEPGIGVNYQSIGSGGGVEQFLGEQVDFGSSERYLSEEELEDAQEIRGCDPLHIPDAFGSVPITFNDPDLEAALEEAGQDALVLDAEAIAGIFAAEIETWQDPAIEELNPDVDLPDTPLVAVHRSDGSGTTYIFTTYLDHEVDWWSEDYGAGDEIDWAGGTVGGNGNEGVTASVQQQPGGVGYVSYAYAVENDMPVTEVVNADGNAVYPDLDSISAGPNEIIDDIPDDLRYDILDVGGEGFPIVGTHWVLAWECGYEDGVGESLRDFMTWVIESDEAEELARDLRYGPITGDFEDRVLEEVERINVEE</sequence>